<dbReference type="InterPro" id="IPR001789">
    <property type="entry name" value="Sig_transdc_resp-reg_receiver"/>
</dbReference>
<evidence type="ECO:0000256" key="3">
    <source>
        <dbReference type="ARBA" id="ARBA00023015"/>
    </source>
</evidence>
<proteinExistence type="predicted"/>
<dbReference type="PANTHER" id="PTHR48111:SF2">
    <property type="entry name" value="RESPONSE REGULATOR SAER"/>
    <property type="match status" value="1"/>
</dbReference>
<dbReference type="GO" id="GO:0000156">
    <property type="term" value="F:phosphorelay response regulator activity"/>
    <property type="evidence" value="ECO:0007669"/>
    <property type="project" value="TreeGrafter"/>
</dbReference>
<dbReference type="FunFam" id="1.10.10.10:FF:000018">
    <property type="entry name" value="DNA-binding response regulator ResD"/>
    <property type="match status" value="1"/>
</dbReference>
<dbReference type="Gene3D" id="6.10.250.690">
    <property type="match status" value="1"/>
</dbReference>
<dbReference type="SUPFAM" id="SSF52172">
    <property type="entry name" value="CheY-like"/>
    <property type="match status" value="1"/>
</dbReference>
<name>A0A844CD06_9LACT</name>
<evidence type="ECO:0000256" key="6">
    <source>
        <dbReference type="ARBA" id="ARBA00023163"/>
    </source>
</evidence>
<dbReference type="GO" id="GO:0032993">
    <property type="term" value="C:protein-DNA complex"/>
    <property type="evidence" value="ECO:0007669"/>
    <property type="project" value="TreeGrafter"/>
</dbReference>
<dbReference type="Gene3D" id="1.10.10.10">
    <property type="entry name" value="Winged helix-like DNA-binding domain superfamily/Winged helix DNA-binding domain"/>
    <property type="match status" value="1"/>
</dbReference>
<keyword evidence="5" id="KW-0010">Activator</keyword>
<evidence type="ECO:0000256" key="4">
    <source>
        <dbReference type="ARBA" id="ARBA00023125"/>
    </source>
</evidence>
<dbReference type="Pfam" id="PF00072">
    <property type="entry name" value="Response_reg"/>
    <property type="match status" value="1"/>
</dbReference>
<dbReference type="PROSITE" id="PS50110">
    <property type="entry name" value="RESPONSE_REGULATORY"/>
    <property type="match status" value="1"/>
</dbReference>
<evidence type="ECO:0000256" key="5">
    <source>
        <dbReference type="ARBA" id="ARBA00023159"/>
    </source>
</evidence>
<dbReference type="InterPro" id="IPR001867">
    <property type="entry name" value="OmpR/PhoB-type_DNA-bd"/>
</dbReference>
<dbReference type="FunFam" id="3.40.50.2300:FF:000001">
    <property type="entry name" value="DNA-binding response regulator PhoB"/>
    <property type="match status" value="1"/>
</dbReference>
<dbReference type="RefSeq" id="WP_153832150.1">
    <property type="nucleotide sequence ID" value="NZ_WJQT01000006.1"/>
</dbReference>
<evidence type="ECO:0000256" key="1">
    <source>
        <dbReference type="ARBA" id="ARBA00022553"/>
    </source>
</evidence>
<feature type="DNA-binding region" description="OmpR/PhoB-type" evidence="8">
    <location>
        <begin position="128"/>
        <end position="225"/>
    </location>
</feature>
<accession>A0A844CD06</accession>
<keyword evidence="1 7" id="KW-0597">Phosphoprotein</keyword>
<dbReference type="SMART" id="SM00448">
    <property type="entry name" value="REC"/>
    <property type="match status" value="1"/>
</dbReference>
<gene>
    <name evidence="11" type="ORF">GF867_05735</name>
</gene>
<dbReference type="CDD" id="cd00383">
    <property type="entry name" value="trans_reg_C"/>
    <property type="match status" value="1"/>
</dbReference>
<reference evidence="11 12" key="1">
    <citation type="submission" date="2019-11" db="EMBL/GenBank/DDBJ databases">
        <title>Characterisation of Fundicoccus ignavus gen. nov. sp. nov., a novel genus of the family Aerococcaceae from bulk tank milk.</title>
        <authorList>
            <person name="Siebert A."/>
            <person name="Huptas C."/>
            <person name="Wenning M."/>
            <person name="Scherer S."/>
            <person name="Doll E.V."/>
        </authorList>
    </citation>
    <scope>NUCLEOTIDE SEQUENCE [LARGE SCALE GENOMIC DNA]</scope>
    <source>
        <strain evidence="11 12">DSM 109652</strain>
    </source>
</reference>
<protein>
    <submittedName>
        <fullName evidence="11">Response regulator</fullName>
    </submittedName>
</protein>
<dbReference type="AlphaFoldDB" id="A0A844CD06"/>
<dbReference type="InterPro" id="IPR039420">
    <property type="entry name" value="WalR-like"/>
</dbReference>
<dbReference type="Proteomes" id="UP000440066">
    <property type="component" value="Unassembled WGS sequence"/>
</dbReference>
<dbReference type="EMBL" id="WJQT01000006">
    <property type="protein sequence ID" value="MRJ47060.1"/>
    <property type="molecule type" value="Genomic_DNA"/>
</dbReference>
<evidence type="ECO:0000259" key="9">
    <source>
        <dbReference type="PROSITE" id="PS50110"/>
    </source>
</evidence>
<feature type="modified residue" description="4-aspartylphosphate" evidence="7">
    <location>
        <position position="53"/>
    </location>
</feature>
<keyword evidence="6" id="KW-0804">Transcription</keyword>
<keyword evidence="3" id="KW-0805">Transcription regulation</keyword>
<dbReference type="Gene3D" id="3.40.50.2300">
    <property type="match status" value="1"/>
</dbReference>
<dbReference type="GO" id="GO:0006355">
    <property type="term" value="P:regulation of DNA-templated transcription"/>
    <property type="evidence" value="ECO:0007669"/>
    <property type="project" value="InterPro"/>
</dbReference>
<evidence type="ECO:0000256" key="2">
    <source>
        <dbReference type="ARBA" id="ARBA00023012"/>
    </source>
</evidence>
<evidence type="ECO:0000313" key="11">
    <source>
        <dbReference type="EMBL" id="MRJ47060.1"/>
    </source>
</evidence>
<feature type="domain" description="Response regulatory" evidence="9">
    <location>
        <begin position="4"/>
        <end position="117"/>
    </location>
</feature>
<dbReference type="SMART" id="SM00862">
    <property type="entry name" value="Trans_reg_C"/>
    <property type="match status" value="1"/>
</dbReference>
<dbReference type="InterPro" id="IPR011006">
    <property type="entry name" value="CheY-like_superfamily"/>
</dbReference>
<dbReference type="GO" id="GO:0005829">
    <property type="term" value="C:cytosol"/>
    <property type="evidence" value="ECO:0007669"/>
    <property type="project" value="TreeGrafter"/>
</dbReference>
<dbReference type="Pfam" id="PF00486">
    <property type="entry name" value="Trans_reg_C"/>
    <property type="match status" value="1"/>
</dbReference>
<evidence type="ECO:0000256" key="8">
    <source>
        <dbReference type="PROSITE-ProRule" id="PRU01091"/>
    </source>
</evidence>
<sequence>MCKKILIVEDDEEINLLLTTILTNESFETTAAYSGTEALLRMESVIYDLILVDLMLPGMSGEEVIKEIREKSQVPIIVISAKTDVMHKVDLLKGGADDYITKPFDQAEVLARIEVQLRKVTPSNQIEQSEKHWRDLRIDIKKRSVYLGDQQMSLTNAEYDLLLLLISRPEYAFSKREIYEELWTGPYVGDDNTVSVHISNIRKKIARFTEEEYIQTVWGIGFMLV</sequence>
<evidence type="ECO:0000259" key="10">
    <source>
        <dbReference type="PROSITE" id="PS51755"/>
    </source>
</evidence>
<comment type="caution">
    <text evidence="11">The sequence shown here is derived from an EMBL/GenBank/DDBJ whole genome shotgun (WGS) entry which is preliminary data.</text>
</comment>
<feature type="domain" description="OmpR/PhoB-type" evidence="10">
    <location>
        <begin position="128"/>
        <end position="225"/>
    </location>
</feature>
<evidence type="ECO:0000313" key="12">
    <source>
        <dbReference type="Proteomes" id="UP000440066"/>
    </source>
</evidence>
<dbReference type="InterPro" id="IPR036388">
    <property type="entry name" value="WH-like_DNA-bd_sf"/>
</dbReference>
<dbReference type="PROSITE" id="PS51755">
    <property type="entry name" value="OMPR_PHOB"/>
    <property type="match status" value="1"/>
</dbReference>
<organism evidence="11 12">
    <name type="scientific">Fundicoccus ignavus</name>
    <dbReference type="NCBI Taxonomy" id="2664442"/>
    <lineage>
        <taxon>Bacteria</taxon>
        <taxon>Bacillati</taxon>
        <taxon>Bacillota</taxon>
        <taxon>Bacilli</taxon>
        <taxon>Lactobacillales</taxon>
        <taxon>Aerococcaceae</taxon>
        <taxon>Fundicoccus</taxon>
    </lineage>
</organism>
<keyword evidence="4 8" id="KW-0238">DNA-binding</keyword>
<dbReference type="GO" id="GO:0000976">
    <property type="term" value="F:transcription cis-regulatory region binding"/>
    <property type="evidence" value="ECO:0007669"/>
    <property type="project" value="TreeGrafter"/>
</dbReference>
<evidence type="ECO:0000256" key="7">
    <source>
        <dbReference type="PROSITE-ProRule" id="PRU00169"/>
    </source>
</evidence>
<keyword evidence="2" id="KW-0902">Two-component regulatory system</keyword>
<dbReference type="PANTHER" id="PTHR48111">
    <property type="entry name" value="REGULATOR OF RPOS"/>
    <property type="match status" value="1"/>
</dbReference>